<dbReference type="EMBL" id="JANAVB010040268">
    <property type="protein sequence ID" value="KAJ6798313.1"/>
    <property type="molecule type" value="Genomic_DNA"/>
</dbReference>
<organism evidence="1 3">
    <name type="scientific">Iris pallida</name>
    <name type="common">Sweet iris</name>
    <dbReference type="NCBI Taxonomy" id="29817"/>
    <lineage>
        <taxon>Eukaryota</taxon>
        <taxon>Viridiplantae</taxon>
        <taxon>Streptophyta</taxon>
        <taxon>Embryophyta</taxon>
        <taxon>Tracheophyta</taxon>
        <taxon>Spermatophyta</taxon>
        <taxon>Magnoliopsida</taxon>
        <taxon>Liliopsida</taxon>
        <taxon>Asparagales</taxon>
        <taxon>Iridaceae</taxon>
        <taxon>Iridoideae</taxon>
        <taxon>Irideae</taxon>
        <taxon>Iris</taxon>
    </lineage>
</organism>
<accession>A0AAX6E2Y4</accession>
<gene>
    <name evidence="2" type="ORF">M6B38_174070</name>
    <name evidence="1" type="ORF">M6B38_213030</name>
</gene>
<dbReference type="Proteomes" id="UP001140949">
    <property type="component" value="Unassembled WGS sequence"/>
</dbReference>
<name>A0AAX6E2Y4_IRIPA</name>
<reference evidence="1" key="2">
    <citation type="submission" date="2023-04" db="EMBL/GenBank/DDBJ databases">
        <authorList>
            <person name="Bruccoleri R.E."/>
            <person name="Oakeley E.J."/>
            <person name="Faust A.-M."/>
            <person name="Dessus-Babus S."/>
            <person name="Altorfer M."/>
            <person name="Burckhardt D."/>
            <person name="Oertli M."/>
            <person name="Naumann U."/>
            <person name="Petersen F."/>
            <person name="Wong J."/>
        </authorList>
    </citation>
    <scope>NUCLEOTIDE SEQUENCE</scope>
    <source>
        <strain evidence="1">GSM-AAB239-AS_SAM_17_03QT</strain>
        <tissue evidence="1">Leaf</tissue>
    </source>
</reference>
<comment type="caution">
    <text evidence="1">The sequence shown here is derived from an EMBL/GenBank/DDBJ whole genome shotgun (WGS) entry which is preliminary data.</text>
</comment>
<sequence length="58" mass="6155">MVVRWHASLAGMSRQYSGAHVEVEAVGFVSDRCGKAPVGALAKRGGGWVPRWCGVTGR</sequence>
<reference evidence="1" key="1">
    <citation type="journal article" date="2023" name="GigaByte">
        <title>Genome assembly of the bearded iris, Iris pallida Lam.</title>
        <authorList>
            <person name="Bruccoleri R.E."/>
            <person name="Oakeley E.J."/>
            <person name="Faust A.M.E."/>
            <person name="Altorfer M."/>
            <person name="Dessus-Babus S."/>
            <person name="Burckhardt D."/>
            <person name="Oertli M."/>
            <person name="Naumann U."/>
            <person name="Petersen F."/>
            <person name="Wong J."/>
        </authorList>
    </citation>
    <scope>NUCLEOTIDE SEQUENCE</scope>
    <source>
        <strain evidence="1">GSM-AAB239-AS_SAM_17_03QT</strain>
    </source>
</reference>
<evidence type="ECO:0000313" key="1">
    <source>
        <dbReference type="EMBL" id="KAJ6798313.1"/>
    </source>
</evidence>
<protein>
    <submittedName>
        <fullName evidence="1">Pollen-specific leucine-rich repeat extensin-like protein 3</fullName>
    </submittedName>
</protein>
<proteinExistence type="predicted"/>
<evidence type="ECO:0000313" key="3">
    <source>
        <dbReference type="Proteomes" id="UP001140949"/>
    </source>
</evidence>
<keyword evidence="3" id="KW-1185">Reference proteome</keyword>
<dbReference type="EMBL" id="JANAVB010034572">
    <property type="protein sequence ID" value="KAJ6806654.1"/>
    <property type="molecule type" value="Genomic_DNA"/>
</dbReference>
<dbReference type="AlphaFoldDB" id="A0AAX6E2Y4"/>
<evidence type="ECO:0000313" key="2">
    <source>
        <dbReference type="EMBL" id="KAJ6806654.1"/>
    </source>
</evidence>